<evidence type="ECO:0000259" key="2">
    <source>
        <dbReference type="PROSITE" id="PS51202"/>
    </source>
</evidence>
<dbReference type="InterPro" id="IPR036291">
    <property type="entry name" value="NAD(P)-bd_dom_sf"/>
</dbReference>
<feature type="domain" description="RCK C-terminal" evidence="2">
    <location>
        <begin position="148"/>
        <end position="230"/>
    </location>
</feature>
<dbReference type="SUPFAM" id="SSF116726">
    <property type="entry name" value="TrkA C-terminal domain-like"/>
    <property type="match status" value="1"/>
</dbReference>
<keyword evidence="4" id="KW-1185">Reference proteome</keyword>
<dbReference type="Gene3D" id="3.30.70.1450">
    <property type="entry name" value="Regulator of K+ conductance, C-terminal domain"/>
    <property type="match status" value="1"/>
</dbReference>
<evidence type="ECO:0000259" key="1">
    <source>
        <dbReference type="PROSITE" id="PS51201"/>
    </source>
</evidence>
<dbReference type="PROSITE" id="PS51202">
    <property type="entry name" value="RCK_C"/>
    <property type="match status" value="1"/>
</dbReference>
<evidence type="ECO:0000313" key="3">
    <source>
        <dbReference type="EMBL" id="MEX5719032.1"/>
    </source>
</evidence>
<feature type="domain" description="RCK N-terminal" evidence="1">
    <location>
        <begin position="16"/>
        <end position="132"/>
    </location>
</feature>
<dbReference type="PANTHER" id="PTHR43833">
    <property type="entry name" value="POTASSIUM CHANNEL PROTEIN 2-RELATED-RELATED"/>
    <property type="match status" value="1"/>
</dbReference>
<proteinExistence type="predicted"/>
<dbReference type="InterPro" id="IPR050721">
    <property type="entry name" value="Trk_Ktr_HKT_K-transport"/>
</dbReference>
<protein>
    <submittedName>
        <fullName evidence="3">TrkA family potassium uptake protein</fullName>
    </submittedName>
</protein>
<dbReference type="Proteomes" id="UP001560045">
    <property type="component" value="Unassembled WGS sequence"/>
</dbReference>
<comment type="caution">
    <text evidence="3">The sequence shown here is derived from an EMBL/GenBank/DDBJ whole genome shotgun (WGS) entry which is preliminary data.</text>
</comment>
<dbReference type="PANTHER" id="PTHR43833:SF7">
    <property type="entry name" value="KTR SYSTEM POTASSIUM UPTAKE PROTEIN C"/>
    <property type="match status" value="1"/>
</dbReference>
<dbReference type="SUPFAM" id="SSF51735">
    <property type="entry name" value="NAD(P)-binding Rossmann-fold domains"/>
    <property type="match status" value="1"/>
</dbReference>
<sequence length="230" mass="24704">MPERFSLGRQNASRGGDSVAIIGLGRFGSAVALELMASDVEVLGIDSSERIVQEMSTKVTHCVRADSTREDALRQLGIHEFKRAVVGIGTNIEANMLTASLLKTLGVGNVWAKAISEAHGRILDQLGIDHVVYPENDMGRRVAHLVMGCMLDFIQFEPDYAMVKTAPPAMLLGRPLSETGVRRRHGVTIVGVKRPGSAFTHATGDTVLESGDVVIASGLPRAVEKFSELS</sequence>
<dbReference type="Gene3D" id="3.40.50.720">
    <property type="entry name" value="NAD(P)-binding Rossmann-like Domain"/>
    <property type="match status" value="1"/>
</dbReference>
<evidence type="ECO:0000313" key="4">
    <source>
        <dbReference type="Proteomes" id="UP001560045"/>
    </source>
</evidence>
<name>A0ABV3XEN2_9ACTN</name>
<dbReference type="InterPro" id="IPR006037">
    <property type="entry name" value="RCK_C"/>
</dbReference>
<organism evidence="3 4">
    <name type="scientific">Geodermatophilus maliterrae</name>
    <dbReference type="NCBI Taxonomy" id="3162531"/>
    <lineage>
        <taxon>Bacteria</taxon>
        <taxon>Bacillati</taxon>
        <taxon>Actinomycetota</taxon>
        <taxon>Actinomycetes</taxon>
        <taxon>Geodermatophilales</taxon>
        <taxon>Geodermatophilaceae</taxon>
        <taxon>Geodermatophilus</taxon>
    </lineage>
</organism>
<dbReference type="EMBL" id="JBFNXQ010000031">
    <property type="protein sequence ID" value="MEX5719032.1"/>
    <property type="molecule type" value="Genomic_DNA"/>
</dbReference>
<dbReference type="RefSeq" id="WP_369206463.1">
    <property type="nucleotide sequence ID" value="NZ_JBFNXQ010000031.1"/>
</dbReference>
<gene>
    <name evidence="3" type="ORF">ABQ292_11755</name>
</gene>
<dbReference type="InterPro" id="IPR036721">
    <property type="entry name" value="RCK_C_sf"/>
</dbReference>
<reference evidence="3 4" key="1">
    <citation type="submission" date="2024-06" db="EMBL/GenBank/DDBJ databases">
        <title>Draft genome sequence of Geodermatophilus badlandi, a novel member of the Geodermatophilaceae isolated from badland sedimentary rocks in the Red desert, Wyoming, USA.</title>
        <authorList>
            <person name="Ben Tekaya S."/>
            <person name="Nouioui I."/>
            <person name="Flores G.M."/>
            <person name="Shaal M.N."/>
            <person name="Bredoire F."/>
            <person name="Basile F."/>
            <person name="Van Diepen L."/>
            <person name="Ward N.L."/>
        </authorList>
    </citation>
    <scope>NUCLEOTIDE SEQUENCE [LARGE SCALE GENOMIC DNA]</scope>
    <source>
        <strain evidence="3 4">WL48A</strain>
    </source>
</reference>
<accession>A0ABV3XEN2</accession>
<dbReference type="Pfam" id="PF02254">
    <property type="entry name" value="TrkA_N"/>
    <property type="match status" value="1"/>
</dbReference>
<dbReference type="PROSITE" id="PS51201">
    <property type="entry name" value="RCK_N"/>
    <property type="match status" value="1"/>
</dbReference>
<dbReference type="Pfam" id="PF02080">
    <property type="entry name" value="TrkA_C"/>
    <property type="match status" value="1"/>
</dbReference>
<dbReference type="InterPro" id="IPR003148">
    <property type="entry name" value="RCK_N"/>
</dbReference>